<feature type="compositionally biased region" description="Basic and acidic residues" evidence="1">
    <location>
        <begin position="230"/>
        <end position="240"/>
    </location>
</feature>
<feature type="compositionally biased region" description="Acidic residues" evidence="1">
    <location>
        <begin position="254"/>
        <end position="264"/>
    </location>
</feature>
<reference evidence="2 3" key="1">
    <citation type="journal article" date="2014" name="Front. Genet.">
        <title>Genome and metabolic network of "Candidatus Phaeomarinobacter ectocarpi" Ec32, a new candidate genus of Alphaproteobacteria frequently associated with brown algae.</title>
        <authorList>
            <person name="Dittami S.M."/>
            <person name="Barbeyron T."/>
            <person name="Boyen C."/>
            <person name="Cambefort J."/>
            <person name="Collet G."/>
            <person name="Delage L."/>
            <person name="Gobet A."/>
            <person name="Groisillier A."/>
            <person name="Leblanc C."/>
            <person name="Michel G."/>
            <person name="Scornet D."/>
            <person name="Siegel A."/>
            <person name="Tapia J.E."/>
            <person name="Tonon T."/>
        </authorList>
    </citation>
    <scope>NUCLEOTIDE SEQUENCE [LARGE SCALE GENOMIC DNA]</scope>
    <source>
        <strain evidence="2 3">Ec32</strain>
    </source>
</reference>
<dbReference type="RefSeq" id="WP_043951002.1">
    <property type="nucleotide sequence ID" value="NZ_HG966617.1"/>
</dbReference>
<keyword evidence="3" id="KW-1185">Reference proteome</keyword>
<evidence type="ECO:0000313" key="3">
    <source>
        <dbReference type="Proteomes" id="UP000032160"/>
    </source>
</evidence>
<proteinExistence type="predicted"/>
<feature type="region of interest" description="Disordered" evidence="1">
    <location>
        <begin position="80"/>
        <end position="101"/>
    </location>
</feature>
<feature type="region of interest" description="Disordered" evidence="1">
    <location>
        <begin position="204"/>
        <end position="264"/>
    </location>
</feature>
<dbReference type="STRING" id="1458461.BN1012_Phect720"/>
<dbReference type="OrthoDB" id="9789843at2"/>
<gene>
    <name evidence="2" type="ORF">BN1012_Phect720</name>
</gene>
<name>X5ME00_9HYPH</name>
<dbReference type="KEGG" id="pect:BN1012_Phect720"/>
<dbReference type="AlphaFoldDB" id="X5ME00"/>
<dbReference type="EMBL" id="HG966617">
    <property type="protein sequence ID" value="CDO58934.1"/>
    <property type="molecule type" value="Genomic_DNA"/>
</dbReference>
<evidence type="ECO:0000256" key="1">
    <source>
        <dbReference type="SAM" id="MobiDB-lite"/>
    </source>
</evidence>
<evidence type="ECO:0000313" key="2">
    <source>
        <dbReference type="EMBL" id="CDO58934.1"/>
    </source>
</evidence>
<dbReference type="PATRIC" id="fig|1458461.3.peg.720"/>
<accession>X5ME00</accession>
<dbReference type="HOGENOM" id="CLU_081814_0_0_5"/>
<protein>
    <recommendedName>
        <fullName evidence="4">Cytoplasmic protein</fullName>
    </recommendedName>
</protein>
<sequence length="264" mass="28281">MTAPLMPKATAVWLVDNTALTFDQIAAFCGLHPLEVKGIADGDVAMGIKGQDPVTAGQITRDEIKRGEEDTSYELKILESKHDLPEPKKGRKGPRYTPLSRRQERPDAIAWLVRYHPELTDGQIGKLVGTTKPTIQSIRDRSHWNMSNINPVDPVTLGLSTQIELDAAVQKAGRRLEREAKKAGKSVEDLGKLAPATQALADAAAGITPDGDGDFGQVLDPSGSDSQDAPDARDGNRPDVDSVFSSLGGSTVAPEEEDDTPPQG</sequence>
<dbReference type="Pfam" id="PF06242">
    <property type="entry name" value="TrcR"/>
    <property type="match status" value="1"/>
</dbReference>
<organism evidence="2 3">
    <name type="scientific">Candidatus Phaeomarinibacter ectocarpi</name>
    <dbReference type="NCBI Taxonomy" id="1458461"/>
    <lineage>
        <taxon>Bacteria</taxon>
        <taxon>Pseudomonadati</taxon>
        <taxon>Pseudomonadota</taxon>
        <taxon>Alphaproteobacteria</taxon>
        <taxon>Hyphomicrobiales</taxon>
        <taxon>Parvibaculaceae</taxon>
        <taxon>Candidatus Phaeomarinibacter</taxon>
    </lineage>
</organism>
<dbReference type="InterPro" id="IPR010421">
    <property type="entry name" value="TrcR"/>
</dbReference>
<evidence type="ECO:0008006" key="4">
    <source>
        <dbReference type="Google" id="ProtNLM"/>
    </source>
</evidence>
<dbReference type="Proteomes" id="UP000032160">
    <property type="component" value="Chromosome I"/>
</dbReference>